<evidence type="ECO:0000256" key="2">
    <source>
        <dbReference type="ARBA" id="ARBA00023043"/>
    </source>
</evidence>
<dbReference type="PANTHER" id="PTHR24198:SF165">
    <property type="entry name" value="ANKYRIN REPEAT-CONTAINING PROTEIN-RELATED"/>
    <property type="match status" value="1"/>
</dbReference>
<dbReference type="Proteomes" id="UP000078544">
    <property type="component" value="Unassembled WGS sequence"/>
</dbReference>
<evidence type="ECO:0000256" key="3">
    <source>
        <dbReference type="PROSITE-ProRule" id="PRU00023"/>
    </source>
</evidence>
<gene>
    <name evidence="4" type="ORF">AAL_05886</name>
</gene>
<organism evidence="4 5">
    <name type="scientific">Moelleriella libera RCEF 2490</name>
    <dbReference type="NCBI Taxonomy" id="1081109"/>
    <lineage>
        <taxon>Eukaryota</taxon>
        <taxon>Fungi</taxon>
        <taxon>Dikarya</taxon>
        <taxon>Ascomycota</taxon>
        <taxon>Pezizomycotina</taxon>
        <taxon>Sordariomycetes</taxon>
        <taxon>Hypocreomycetidae</taxon>
        <taxon>Hypocreales</taxon>
        <taxon>Clavicipitaceae</taxon>
        <taxon>Moelleriella</taxon>
    </lineage>
</organism>
<dbReference type="SMART" id="SM00248">
    <property type="entry name" value="ANK"/>
    <property type="match status" value="2"/>
</dbReference>
<dbReference type="STRING" id="1081109.A0A167ZMD6"/>
<feature type="repeat" description="ANK" evidence="3">
    <location>
        <begin position="36"/>
        <end position="68"/>
    </location>
</feature>
<dbReference type="EMBL" id="AZGY01000014">
    <property type="protein sequence ID" value="KZZ92854.1"/>
    <property type="molecule type" value="Genomic_DNA"/>
</dbReference>
<dbReference type="PROSITE" id="PS50088">
    <property type="entry name" value="ANK_REPEAT"/>
    <property type="match status" value="1"/>
</dbReference>
<protein>
    <submittedName>
        <fullName evidence="4">Ankyrin repeat-containing domain protein</fullName>
    </submittedName>
</protein>
<dbReference type="InterPro" id="IPR036770">
    <property type="entry name" value="Ankyrin_rpt-contain_sf"/>
</dbReference>
<reference evidence="4 5" key="1">
    <citation type="journal article" date="2016" name="Genome Biol. Evol.">
        <title>Divergent and convergent evolution of fungal pathogenicity.</title>
        <authorList>
            <person name="Shang Y."/>
            <person name="Xiao G."/>
            <person name="Zheng P."/>
            <person name="Cen K."/>
            <person name="Zhan S."/>
            <person name="Wang C."/>
        </authorList>
    </citation>
    <scope>NUCLEOTIDE SEQUENCE [LARGE SCALE GENOMIC DNA]</scope>
    <source>
        <strain evidence="4 5">RCEF 2490</strain>
    </source>
</reference>
<keyword evidence="5" id="KW-1185">Reference proteome</keyword>
<dbReference type="OrthoDB" id="20872at2759"/>
<dbReference type="PROSITE" id="PS50297">
    <property type="entry name" value="ANK_REP_REGION"/>
    <property type="match status" value="1"/>
</dbReference>
<evidence type="ECO:0000256" key="1">
    <source>
        <dbReference type="ARBA" id="ARBA00022737"/>
    </source>
</evidence>
<evidence type="ECO:0000313" key="4">
    <source>
        <dbReference type="EMBL" id="KZZ92854.1"/>
    </source>
</evidence>
<comment type="caution">
    <text evidence="4">The sequence shown here is derived from an EMBL/GenBank/DDBJ whole genome shotgun (WGS) entry which is preliminary data.</text>
</comment>
<proteinExistence type="predicted"/>
<keyword evidence="2 3" id="KW-0040">ANK repeat</keyword>
<dbReference type="InterPro" id="IPR002110">
    <property type="entry name" value="Ankyrin_rpt"/>
</dbReference>
<dbReference type="Gene3D" id="1.25.40.20">
    <property type="entry name" value="Ankyrin repeat-containing domain"/>
    <property type="match status" value="2"/>
</dbReference>
<dbReference type="AlphaFoldDB" id="A0A167ZMD6"/>
<dbReference type="PANTHER" id="PTHR24198">
    <property type="entry name" value="ANKYRIN REPEAT AND PROTEIN KINASE DOMAIN-CONTAINING PROTEIN"/>
    <property type="match status" value="1"/>
</dbReference>
<evidence type="ECO:0000313" key="5">
    <source>
        <dbReference type="Proteomes" id="UP000078544"/>
    </source>
</evidence>
<keyword evidence="1" id="KW-0677">Repeat</keyword>
<dbReference type="SUPFAM" id="SSF48403">
    <property type="entry name" value="Ankyrin repeat"/>
    <property type="match status" value="1"/>
</dbReference>
<accession>A0A167ZMD6</accession>
<name>A0A167ZMD6_9HYPO</name>
<dbReference type="Pfam" id="PF12796">
    <property type="entry name" value="Ank_2"/>
    <property type="match status" value="1"/>
</dbReference>
<sequence length="157" mass="17217">MTAPVAGLCLASHFGLPVLVQRWLKTGAVIDASDDFGQTPLLYAVKEGHDAVVQQLLDAGAGVDVSGDTGRTPLSYASISRAERRCYSPPNLDFDTVVSRLLDKNANFKAKDDRDRTALTLALKNWATRPLLPCYEQDFRKYRNMCTAFHPAISTEG</sequence>